<dbReference type="AlphaFoldDB" id="A0A0L7THQ4"/>
<dbReference type="PATRIC" id="fig|1560201.4.peg.577"/>
<dbReference type="EMBL" id="JRXF01000003">
    <property type="protein sequence ID" value="KOC94860.1"/>
    <property type="molecule type" value="Genomic_DNA"/>
</dbReference>
<name>A0A0L7THQ4_9GAMM</name>
<reference evidence="1 2" key="1">
    <citation type="journal article" date="2015" name="Int. J. Syst. Evol. Microbiol.">
        <title>Erwinia iniecta sp. nov., isolated from Russian wheat aphids (Diuraphis noxia).</title>
        <authorList>
            <person name="Campillo T."/>
            <person name="Luna E."/>
            <person name="Portier P."/>
            <person name="Fischer-Le Saux M."/>
            <person name="Lapitan N."/>
            <person name="Tisserat N.A."/>
            <person name="Leach J.E."/>
        </authorList>
    </citation>
    <scope>NUCLEOTIDE SEQUENCE [LARGE SCALE GENOMIC DNA]</scope>
    <source>
        <strain evidence="1 2">B149</strain>
    </source>
</reference>
<evidence type="ECO:0000313" key="1">
    <source>
        <dbReference type="EMBL" id="KOC94860.1"/>
    </source>
</evidence>
<protein>
    <submittedName>
        <fullName evidence="1">Uncharacterized protein</fullName>
    </submittedName>
</protein>
<comment type="caution">
    <text evidence="1">The sequence shown here is derived from an EMBL/GenBank/DDBJ whole genome shotgun (WGS) entry which is preliminary data.</text>
</comment>
<proteinExistence type="predicted"/>
<sequence length="101" mass="11879">MFRVKTERFFGSDLLAYQYRRIGQQQGFYGILPDEIRQLNVRNPLTLRLTEGKTGEELRQIFLTQTPNGKLLQRLGDRLKFTVSRVEIQQADYISWIDNGL</sequence>
<gene>
    <name evidence="1" type="ORF">NG43_02610</name>
</gene>
<dbReference type="Proteomes" id="UP000036851">
    <property type="component" value="Unassembled WGS sequence"/>
</dbReference>
<evidence type="ECO:0000313" key="2">
    <source>
        <dbReference type="Proteomes" id="UP000036851"/>
    </source>
</evidence>
<accession>A0A0L7THQ4</accession>
<organism evidence="1 2">
    <name type="scientific">Winslowiella iniecta</name>
    <dbReference type="NCBI Taxonomy" id="1560201"/>
    <lineage>
        <taxon>Bacteria</taxon>
        <taxon>Pseudomonadati</taxon>
        <taxon>Pseudomonadota</taxon>
        <taxon>Gammaproteobacteria</taxon>
        <taxon>Enterobacterales</taxon>
        <taxon>Erwiniaceae</taxon>
        <taxon>Winslowiella</taxon>
    </lineage>
</organism>